<gene>
    <name evidence="1" type="ORF">CU098_013691</name>
</gene>
<comment type="caution">
    <text evidence="1">The sequence shown here is derived from an EMBL/GenBank/DDBJ whole genome shotgun (WGS) entry which is preliminary data.</text>
</comment>
<dbReference type="AlphaFoldDB" id="A0A367KXE1"/>
<evidence type="ECO:0008006" key="3">
    <source>
        <dbReference type="Google" id="ProtNLM"/>
    </source>
</evidence>
<organism evidence="1 2">
    <name type="scientific">Rhizopus stolonifer</name>
    <name type="common">Rhizopus nigricans</name>
    <dbReference type="NCBI Taxonomy" id="4846"/>
    <lineage>
        <taxon>Eukaryota</taxon>
        <taxon>Fungi</taxon>
        <taxon>Fungi incertae sedis</taxon>
        <taxon>Mucoromycota</taxon>
        <taxon>Mucoromycotina</taxon>
        <taxon>Mucoromycetes</taxon>
        <taxon>Mucorales</taxon>
        <taxon>Mucorineae</taxon>
        <taxon>Rhizopodaceae</taxon>
        <taxon>Rhizopus</taxon>
    </lineage>
</organism>
<reference evidence="1 2" key="1">
    <citation type="journal article" date="2018" name="G3 (Bethesda)">
        <title>Phylogenetic and Phylogenomic Definition of Rhizopus Species.</title>
        <authorList>
            <person name="Gryganskyi A.P."/>
            <person name="Golan J."/>
            <person name="Dolatabadi S."/>
            <person name="Mondo S."/>
            <person name="Robb S."/>
            <person name="Idnurm A."/>
            <person name="Muszewska A."/>
            <person name="Steczkiewicz K."/>
            <person name="Masonjones S."/>
            <person name="Liao H.L."/>
            <person name="Gajdeczka M.T."/>
            <person name="Anike F."/>
            <person name="Vuek A."/>
            <person name="Anishchenko I.M."/>
            <person name="Voigt K."/>
            <person name="de Hoog G.S."/>
            <person name="Smith M.E."/>
            <person name="Heitman J."/>
            <person name="Vilgalys R."/>
            <person name="Stajich J.E."/>
        </authorList>
    </citation>
    <scope>NUCLEOTIDE SEQUENCE [LARGE SCALE GENOMIC DNA]</scope>
    <source>
        <strain evidence="1 2">LSU 92-RS-03</strain>
    </source>
</reference>
<dbReference type="Proteomes" id="UP000253551">
    <property type="component" value="Unassembled WGS sequence"/>
</dbReference>
<dbReference type="EMBL" id="PJQM01000071">
    <property type="protein sequence ID" value="RCI06878.1"/>
    <property type="molecule type" value="Genomic_DNA"/>
</dbReference>
<evidence type="ECO:0000313" key="2">
    <source>
        <dbReference type="Proteomes" id="UP000253551"/>
    </source>
</evidence>
<protein>
    <recommendedName>
        <fullName evidence="3">SAP domain-containing protein</fullName>
    </recommendedName>
</protein>
<dbReference type="OrthoDB" id="2290844at2759"/>
<accession>A0A367KXE1</accession>
<proteinExistence type="predicted"/>
<evidence type="ECO:0000313" key="1">
    <source>
        <dbReference type="EMBL" id="RCI06878.1"/>
    </source>
</evidence>
<sequence>MTFFKRSIQLVCRRSIHTQDWTRESLNKIKKTELLQLARDHDLKDIKGSKNEMIDQLLDAKEVDIQWVGAFENKVAHRGHTASSHKRKVVKGPHPMNDAIFKRSRPQVITIEEPVIEQLKETEEMDEDIHKEWVEAFQMKVSSRGSRSRKFKEVSFDTSVNKPLDTPLDIPLEKTVNNH</sequence>
<name>A0A367KXE1_RHIST</name>
<keyword evidence="2" id="KW-1185">Reference proteome</keyword>